<feature type="binding site" evidence="8">
    <location>
        <begin position="236"/>
        <end position="243"/>
    </location>
    <ligand>
        <name>NAD(+)</name>
        <dbReference type="ChEBI" id="CHEBI:57540"/>
    </ligand>
</feature>
<evidence type="ECO:0000256" key="10">
    <source>
        <dbReference type="RuleBase" id="RU003691"/>
    </source>
</evidence>
<keyword evidence="14" id="KW-1185">Reference proteome</keyword>
<evidence type="ECO:0000256" key="2">
    <source>
        <dbReference type="ARBA" id="ARBA00022630"/>
    </source>
</evidence>
<feature type="binding site" evidence="8">
    <location>
        <position position="177"/>
    </location>
    <ligand>
        <name>FAD</name>
        <dbReference type="ChEBI" id="CHEBI:57692"/>
    </ligand>
</feature>
<dbReference type="SUPFAM" id="SSF55424">
    <property type="entry name" value="FAD/NAD-linked reductases, dimerisation (C-terminal) domain"/>
    <property type="match status" value="1"/>
</dbReference>
<dbReference type="Proteomes" id="UP001485043">
    <property type="component" value="Unassembled WGS sequence"/>
</dbReference>
<keyword evidence="6 10" id="KW-0676">Redox-active center</keyword>
<reference evidence="13 14" key="1">
    <citation type="journal article" date="2024" name="Nat. Commun.">
        <title>Phylogenomics reveals the evolutionary origins of lichenization in chlorophyte algae.</title>
        <authorList>
            <person name="Puginier C."/>
            <person name="Libourel C."/>
            <person name="Otte J."/>
            <person name="Skaloud P."/>
            <person name="Haon M."/>
            <person name="Grisel S."/>
            <person name="Petersen M."/>
            <person name="Berrin J.G."/>
            <person name="Delaux P.M."/>
            <person name="Dal Grande F."/>
            <person name="Keller J."/>
        </authorList>
    </citation>
    <scope>NUCLEOTIDE SEQUENCE [LARGE SCALE GENOMIC DNA]</scope>
    <source>
        <strain evidence="13 14">SAG 2523</strain>
    </source>
</reference>
<keyword evidence="8" id="KW-0520">NAD</keyword>
<keyword evidence="8" id="KW-0547">Nucleotide-binding</keyword>
<dbReference type="Pfam" id="PF02852">
    <property type="entry name" value="Pyr_redox_dim"/>
    <property type="match status" value="1"/>
</dbReference>
<dbReference type="Pfam" id="PF07992">
    <property type="entry name" value="Pyr_redox_2"/>
    <property type="match status" value="1"/>
</dbReference>
<dbReference type="InterPro" id="IPR023753">
    <property type="entry name" value="FAD/NAD-binding_dom"/>
</dbReference>
<dbReference type="InterPro" id="IPR036188">
    <property type="entry name" value="FAD/NAD-bd_sf"/>
</dbReference>
<feature type="disulfide bond" description="Redox-active" evidence="9">
    <location>
        <begin position="104"/>
        <end position="109"/>
    </location>
</feature>
<dbReference type="Gene3D" id="3.50.50.60">
    <property type="entry name" value="FAD/NAD(P)-binding domain"/>
    <property type="match status" value="2"/>
</dbReference>
<proteinExistence type="inferred from homology"/>
<comment type="similarity">
    <text evidence="1 10">Belongs to the class-I pyridine nucleotide-disulfide oxidoreductase family.</text>
</comment>
<keyword evidence="5" id="KW-1015">Disulfide bond</keyword>
<feature type="domain" description="FAD/NAD(P)-binding" evidence="12">
    <location>
        <begin position="57"/>
        <end position="384"/>
    </location>
</feature>
<dbReference type="PRINTS" id="PR00411">
    <property type="entry name" value="PNDRDTASEI"/>
</dbReference>
<dbReference type="InterPro" id="IPR004099">
    <property type="entry name" value="Pyr_nucl-diS_OxRdtase_dimer"/>
</dbReference>
<dbReference type="SUPFAM" id="SSF51905">
    <property type="entry name" value="FAD/NAD(P)-binding domain"/>
    <property type="match status" value="1"/>
</dbReference>
<keyword evidence="2 10" id="KW-0285">Flavoprotein</keyword>
<protein>
    <recommendedName>
        <fullName evidence="15">Glutathione-disulfide reductase</fullName>
    </recommendedName>
</protein>
<dbReference type="InterPro" id="IPR001100">
    <property type="entry name" value="Pyr_nuc-diS_OxRdtase"/>
</dbReference>
<dbReference type="GO" id="GO:0034599">
    <property type="term" value="P:cellular response to oxidative stress"/>
    <property type="evidence" value="ECO:0007669"/>
    <property type="project" value="TreeGrafter"/>
</dbReference>
<dbReference type="PIRSF" id="PIRSF000350">
    <property type="entry name" value="Mercury_reductase_MerA"/>
    <property type="match status" value="1"/>
</dbReference>
<evidence type="ECO:0000259" key="11">
    <source>
        <dbReference type="Pfam" id="PF02852"/>
    </source>
</evidence>
<keyword evidence="4 10" id="KW-0560">Oxidoreductase</keyword>
<evidence type="ECO:0000256" key="7">
    <source>
        <dbReference type="PIRSR" id="PIRSR000350-2"/>
    </source>
</evidence>
<keyword evidence="3 8" id="KW-0274">FAD</keyword>
<dbReference type="GO" id="GO:0005739">
    <property type="term" value="C:mitochondrion"/>
    <property type="evidence" value="ECO:0007669"/>
    <property type="project" value="TreeGrafter"/>
</dbReference>
<evidence type="ECO:0000256" key="4">
    <source>
        <dbReference type="ARBA" id="ARBA00023002"/>
    </source>
</evidence>
<dbReference type="InterPro" id="IPR046952">
    <property type="entry name" value="GSHR/TRXR-like"/>
</dbReference>
<sequence>MQRGKQDNVQITPQERSSCQALSISRCLFGLRTTGRSSRQPTGTPADSAMTDQKYDYDFFVIGGGSGGVRAARVAAQFGAKVALCELKLDAISTDTTGGMGGTCVLRGCIPKKFMVYAGDFEDEMKDAKGYGWSIPQKPTLNWKTFIGKKRQELERLSGLYKKNLESAGGHCFEGRGQIIDKHTIRVNEKDYKVKHICVATGGRPSKPPVEGKELAVVSDHVLDLDDLPKKMVIVGGGYIACEQACIFHSLGVETHFVFRQDYVLRGFDQECREFVQQQYGVHGMIMHPENSPAKIEKADGKLKVTFDPKKGDKWTLDGVDTVLMATGRHPLTSNIGLEEAGVKLDEKGGIVVDKHSKTSVDSIWSVGDVTNRIPLTPVARMEGMCLAHHLFGPKDSKTTTPDHDVVASVVFSTPNMASVGLSEEAAAQEIKDFEVFSSTFTPLKQSLSRKDVKCLTKLIVDSKSQKVVGVHMVGAEAAEIVQGLAAAIKAGITKHMLDITVGLHPTSAEEFVTMWAPKRVYKNGKESKQ</sequence>
<dbReference type="GO" id="GO:0050660">
    <property type="term" value="F:flavin adenine dinucleotide binding"/>
    <property type="evidence" value="ECO:0007669"/>
    <property type="project" value="InterPro"/>
</dbReference>
<dbReference type="InterPro" id="IPR012999">
    <property type="entry name" value="Pyr_OxRdtase_I_AS"/>
</dbReference>
<evidence type="ECO:0000256" key="6">
    <source>
        <dbReference type="ARBA" id="ARBA00023284"/>
    </source>
</evidence>
<feature type="binding site" evidence="8">
    <location>
        <position position="328"/>
    </location>
    <ligand>
        <name>NAD(+)</name>
        <dbReference type="ChEBI" id="CHEBI:57540"/>
    </ligand>
</feature>
<name>A0AAW1S5E0_9CHLO</name>
<evidence type="ECO:0000259" key="12">
    <source>
        <dbReference type="Pfam" id="PF07992"/>
    </source>
</evidence>
<evidence type="ECO:0000256" key="5">
    <source>
        <dbReference type="ARBA" id="ARBA00023157"/>
    </source>
</evidence>
<evidence type="ECO:0000256" key="8">
    <source>
        <dbReference type="PIRSR" id="PIRSR000350-3"/>
    </source>
</evidence>
<dbReference type="GO" id="GO:0005829">
    <property type="term" value="C:cytosol"/>
    <property type="evidence" value="ECO:0007669"/>
    <property type="project" value="TreeGrafter"/>
</dbReference>
<gene>
    <name evidence="13" type="ORF">WJX84_003527</name>
</gene>
<feature type="active site" description="Proton acceptor" evidence="7">
    <location>
        <position position="505"/>
    </location>
</feature>
<comment type="cofactor">
    <cofactor evidence="8">
        <name>FAD</name>
        <dbReference type="ChEBI" id="CHEBI:57692"/>
    </cofactor>
    <text evidence="8">Binds 1 FAD per subunit.</text>
</comment>
<feature type="binding site" evidence="8">
    <location>
        <position position="113"/>
    </location>
    <ligand>
        <name>FAD</name>
        <dbReference type="ChEBI" id="CHEBI:57692"/>
    </ligand>
</feature>
<dbReference type="PANTHER" id="PTHR42737">
    <property type="entry name" value="GLUTATHIONE REDUCTASE"/>
    <property type="match status" value="1"/>
</dbReference>
<dbReference type="Gene3D" id="3.30.390.30">
    <property type="match status" value="1"/>
</dbReference>
<dbReference type="AlphaFoldDB" id="A0AAW1S5E0"/>
<dbReference type="GO" id="GO:0006749">
    <property type="term" value="P:glutathione metabolic process"/>
    <property type="evidence" value="ECO:0007669"/>
    <property type="project" value="TreeGrafter"/>
</dbReference>
<feature type="domain" description="Pyridine nucleotide-disulphide oxidoreductase dimerisation" evidence="11">
    <location>
        <begin position="407"/>
        <end position="515"/>
    </location>
</feature>
<evidence type="ECO:0000256" key="9">
    <source>
        <dbReference type="PIRSR" id="PIRSR000350-4"/>
    </source>
</evidence>
<dbReference type="PANTHER" id="PTHR42737:SF2">
    <property type="entry name" value="GLUTATHIONE REDUCTASE"/>
    <property type="match status" value="1"/>
</dbReference>
<dbReference type="GO" id="GO:0045454">
    <property type="term" value="P:cell redox homeostasis"/>
    <property type="evidence" value="ECO:0007669"/>
    <property type="project" value="InterPro"/>
</dbReference>
<accession>A0AAW1S5E0</accession>
<feature type="binding site" evidence="8">
    <location>
        <position position="369"/>
    </location>
    <ligand>
        <name>FAD</name>
        <dbReference type="ChEBI" id="CHEBI:57692"/>
    </ligand>
</feature>
<dbReference type="PRINTS" id="PR00368">
    <property type="entry name" value="FADPNR"/>
</dbReference>
<comment type="caution">
    <text evidence="13">The sequence shown here is derived from an EMBL/GenBank/DDBJ whole genome shotgun (WGS) entry which is preliminary data.</text>
</comment>
<evidence type="ECO:0000256" key="1">
    <source>
        <dbReference type="ARBA" id="ARBA00007532"/>
    </source>
</evidence>
<evidence type="ECO:0000313" key="14">
    <source>
        <dbReference type="Proteomes" id="UP001485043"/>
    </source>
</evidence>
<organism evidence="13 14">
    <name type="scientific">Apatococcus fuscideae</name>
    <dbReference type="NCBI Taxonomy" id="2026836"/>
    <lineage>
        <taxon>Eukaryota</taxon>
        <taxon>Viridiplantae</taxon>
        <taxon>Chlorophyta</taxon>
        <taxon>core chlorophytes</taxon>
        <taxon>Trebouxiophyceae</taxon>
        <taxon>Chlorellales</taxon>
        <taxon>Chlorellaceae</taxon>
        <taxon>Apatococcus</taxon>
    </lineage>
</organism>
<evidence type="ECO:0000256" key="3">
    <source>
        <dbReference type="ARBA" id="ARBA00022827"/>
    </source>
</evidence>
<dbReference type="NCBIfam" id="NF004776">
    <property type="entry name" value="PRK06116.1"/>
    <property type="match status" value="1"/>
</dbReference>
<dbReference type="InterPro" id="IPR016156">
    <property type="entry name" value="FAD/NAD-linked_Rdtase_dimer_sf"/>
</dbReference>
<evidence type="ECO:0008006" key="15">
    <source>
        <dbReference type="Google" id="ProtNLM"/>
    </source>
</evidence>
<dbReference type="GO" id="GO:0004362">
    <property type="term" value="F:glutathione-disulfide reductase (NADPH) activity"/>
    <property type="evidence" value="ECO:0007669"/>
    <property type="project" value="TreeGrafter"/>
</dbReference>
<evidence type="ECO:0000313" key="13">
    <source>
        <dbReference type="EMBL" id="KAK9840906.1"/>
    </source>
</evidence>
<dbReference type="PROSITE" id="PS00076">
    <property type="entry name" value="PYRIDINE_REDOX_1"/>
    <property type="match status" value="1"/>
</dbReference>
<dbReference type="EMBL" id="JALJOV010001779">
    <property type="protein sequence ID" value="KAK9840906.1"/>
    <property type="molecule type" value="Genomic_DNA"/>
</dbReference>